<dbReference type="Proteomes" id="UP001177744">
    <property type="component" value="Unassembled WGS sequence"/>
</dbReference>
<dbReference type="SUPFAM" id="SSF54928">
    <property type="entry name" value="RNA-binding domain, RBD"/>
    <property type="match status" value="1"/>
</dbReference>
<dbReference type="Gene3D" id="3.30.70.330">
    <property type="match status" value="1"/>
</dbReference>
<organism evidence="1 2">
    <name type="scientific">Cnephaeus nilssonii</name>
    <name type="common">Northern bat</name>
    <name type="synonym">Eptesicus nilssonii</name>
    <dbReference type="NCBI Taxonomy" id="3371016"/>
    <lineage>
        <taxon>Eukaryota</taxon>
        <taxon>Metazoa</taxon>
        <taxon>Chordata</taxon>
        <taxon>Craniata</taxon>
        <taxon>Vertebrata</taxon>
        <taxon>Euteleostomi</taxon>
        <taxon>Mammalia</taxon>
        <taxon>Eutheria</taxon>
        <taxon>Laurasiatheria</taxon>
        <taxon>Chiroptera</taxon>
        <taxon>Yangochiroptera</taxon>
        <taxon>Vespertilionidae</taxon>
        <taxon>Cnephaeus</taxon>
    </lineage>
</organism>
<dbReference type="GO" id="GO:0003676">
    <property type="term" value="F:nucleic acid binding"/>
    <property type="evidence" value="ECO:0007669"/>
    <property type="project" value="InterPro"/>
</dbReference>
<gene>
    <name evidence="1" type="ORF">QTO34_013736</name>
</gene>
<keyword evidence="2" id="KW-1185">Reference proteome</keyword>
<sequence>MLSMKARSDDSGHSHGFGFVTFEKQKAVKNGKAVSRQLLYVGRAQERPKEATKAVTEMNGDILGTEPLHVALAQRKEEWKAILTNPFMQQRHSNVWALDGPLWDSFQQPSSCFLPTVPQFHATRAGIGGLEGVTSATGLIAPNCPPLLAILWWPSCVHMGQPSFVLE</sequence>
<proteinExistence type="predicted"/>
<accession>A0AA40LV99</accession>
<evidence type="ECO:0000313" key="2">
    <source>
        <dbReference type="Proteomes" id="UP001177744"/>
    </source>
</evidence>
<reference evidence="1" key="1">
    <citation type="submission" date="2023-06" db="EMBL/GenBank/DDBJ databases">
        <title>Reference genome for the Northern bat (Eptesicus nilssonii), a most northern bat species.</title>
        <authorList>
            <person name="Laine V.N."/>
            <person name="Pulliainen A.T."/>
            <person name="Lilley T.M."/>
        </authorList>
    </citation>
    <scope>NUCLEOTIDE SEQUENCE</scope>
    <source>
        <strain evidence="1">BLF_Eptnil</strain>
        <tissue evidence="1">Kidney</tissue>
    </source>
</reference>
<dbReference type="EMBL" id="JAULJE010000003">
    <property type="protein sequence ID" value="KAK1345032.1"/>
    <property type="molecule type" value="Genomic_DNA"/>
</dbReference>
<protein>
    <recommendedName>
        <fullName evidence="3">RRM domain-containing protein</fullName>
    </recommendedName>
</protein>
<evidence type="ECO:0008006" key="3">
    <source>
        <dbReference type="Google" id="ProtNLM"/>
    </source>
</evidence>
<evidence type="ECO:0000313" key="1">
    <source>
        <dbReference type="EMBL" id="KAK1345032.1"/>
    </source>
</evidence>
<dbReference type="InterPro" id="IPR035979">
    <property type="entry name" value="RBD_domain_sf"/>
</dbReference>
<dbReference type="AlphaFoldDB" id="A0AA40LV99"/>
<dbReference type="InterPro" id="IPR012677">
    <property type="entry name" value="Nucleotide-bd_a/b_plait_sf"/>
</dbReference>
<name>A0AA40LV99_CNENI</name>
<comment type="caution">
    <text evidence="1">The sequence shown here is derived from an EMBL/GenBank/DDBJ whole genome shotgun (WGS) entry which is preliminary data.</text>
</comment>